<dbReference type="AlphaFoldDB" id="A0AAD2Q5K4"/>
<gene>
    <name evidence="1" type="ORF">MYCIT1_LOCUS28153</name>
</gene>
<evidence type="ECO:0000313" key="2">
    <source>
        <dbReference type="Proteomes" id="UP001295794"/>
    </source>
</evidence>
<organism evidence="1 2">
    <name type="scientific">Mycena citricolor</name>
    <dbReference type="NCBI Taxonomy" id="2018698"/>
    <lineage>
        <taxon>Eukaryota</taxon>
        <taxon>Fungi</taxon>
        <taxon>Dikarya</taxon>
        <taxon>Basidiomycota</taxon>
        <taxon>Agaricomycotina</taxon>
        <taxon>Agaricomycetes</taxon>
        <taxon>Agaricomycetidae</taxon>
        <taxon>Agaricales</taxon>
        <taxon>Marasmiineae</taxon>
        <taxon>Mycenaceae</taxon>
        <taxon>Mycena</taxon>
    </lineage>
</organism>
<accession>A0AAD2Q5K4</accession>
<keyword evidence="2" id="KW-1185">Reference proteome</keyword>
<proteinExistence type="predicted"/>
<dbReference type="Proteomes" id="UP001295794">
    <property type="component" value="Unassembled WGS sequence"/>
</dbReference>
<name>A0AAD2Q5K4_9AGAR</name>
<sequence length="327" mass="36348">MAFYNNSIQHPRLQRLHGSGAQAAVPGATSSAPQVAPIVVQYPSQKILAQQSSGNHHSTPDRMSTDNGLSWDPVHYPLGFLPERAVVPSEYPPDTWVRRYSEDHAGEPRDLGAFIDSYTDEHHNLTLPAMASGSFFVDRAPQKASYGTSAPKQPGNPSNDIAQQRLNKIPPQFHWKFPELPDLDVGLNPCGQCSEWFSMPGRFSSGDGEIRVLDSESQYFRDKKRRAFCDTCKALARRVVELYPGLIIFDAVKSVSYQSEFTRRMRDQQVSGVPCATIQQKLCTKQAGMDRRVMEFLRSYHAGSVGSDSASGSAILVSNYQTPYRGF</sequence>
<dbReference type="EMBL" id="CAVNYO010000424">
    <property type="protein sequence ID" value="CAK5278666.1"/>
    <property type="molecule type" value="Genomic_DNA"/>
</dbReference>
<evidence type="ECO:0000313" key="1">
    <source>
        <dbReference type="EMBL" id="CAK5278666.1"/>
    </source>
</evidence>
<protein>
    <submittedName>
        <fullName evidence="1">Uncharacterized protein</fullName>
    </submittedName>
</protein>
<comment type="caution">
    <text evidence="1">The sequence shown here is derived from an EMBL/GenBank/DDBJ whole genome shotgun (WGS) entry which is preliminary data.</text>
</comment>
<reference evidence="1" key="1">
    <citation type="submission" date="2023-11" db="EMBL/GenBank/DDBJ databases">
        <authorList>
            <person name="De Vega J J."/>
            <person name="De Vega J J."/>
        </authorList>
    </citation>
    <scope>NUCLEOTIDE SEQUENCE</scope>
</reference>